<evidence type="ECO:0000313" key="1">
    <source>
        <dbReference type="EMBL" id="VFD55616.1"/>
    </source>
</evidence>
<organism evidence="1 2">
    <name type="scientific">Clostridioides difficile</name>
    <name type="common">Peptoclostridium difficile</name>
    <dbReference type="NCBI Taxonomy" id="1496"/>
    <lineage>
        <taxon>Bacteria</taxon>
        <taxon>Bacillati</taxon>
        <taxon>Bacillota</taxon>
        <taxon>Clostridia</taxon>
        <taxon>Peptostreptococcales</taxon>
        <taxon>Peptostreptococcaceae</taxon>
        <taxon>Clostridioides</taxon>
    </lineage>
</organism>
<gene>
    <name evidence="1" type="ORF">SAMEA1710456_03151</name>
</gene>
<comment type="caution">
    <text evidence="1">The sequence shown here is derived from an EMBL/GenBank/DDBJ whole genome shotgun (WGS) entry which is preliminary data.</text>
</comment>
<proteinExistence type="predicted"/>
<dbReference type="Proteomes" id="UP000346772">
    <property type="component" value="Unassembled WGS sequence"/>
</dbReference>
<protein>
    <submittedName>
        <fullName evidence="1">Uncharacterized protein</fullName>
    </submittedName>
</protein>
<sequence>MDLCLLIILNIIYNEKTLAIKINIKLNKI</sequence>
<dbReference type="EMBL" id="CAADAT010000022">
    <property type="protein sequence ID" value="VFD55616.1"/>
    <property type="molecule type" value="Genomic_DNA"/>
</dbReference>
<evidence type="ECO:0000313" key="2">
    <source>
        <dbReference type="Proteomes" id="UP000346772"/>
    </source>
</evidence>
<reference evidence="1 2" key="1">
    <citation type="submission" date="2019-02" db="EMBL/GenBank/DDBJ databases">
        <authorList>
            <consortium name="Pathogen Informatics"/>
        </authorList>
    </citation>
    <scope>NUCLEOTIDE SEQUENCE [LARGE SCALE GENOMIC DNA]</scope>
    <source>
        <strain evidence="1 2">078GUE027</strain>
    </source>
</reference>
<name>A0AAX3H3R2_CLODI</name>
<dbReference type="AlphaFoldDB" id="A0AAX3H3R2"/>
<accession>A0AAX3H3R2</accession>